<keyword evidence="2" id="KW-1185">Reference proteome</keyword>
<organism evidence="1 2">
    <name type="scientific">Durusdinium trenchii</name>
    <dbReference type="NCBI Taxonomy" id="1381693"/>
    <lineage>
        <taxon>Eukaryota</taxon>
        <taxon>Sar</taxon>
        <taxon>Alveolata</taxon>
        <taxon>Dinophyceae</taxon>
        <taxon>Suessiales</taxon>
        <taxon>Symbiodiniaceae</taxon>
        <taxon>Durusdinium</taxon>
    </lineage>
</organism>
<evidence type="ECO:0000313" key="1">
    <source>
        <dbReference type="EMBL" id="CAK9001513.1"/>
    </source>
</evidence>
<reference evidence="1 2" key="1">
    <citation type="submission" date="2024-02" db="EMBL/GenBank/DDBJ databases">
        <authorList>
            <person name="Chen Y."/>
            <person name="Shah S."/>
            <person name="Dougan E. K."/>
            <person name="Thang M."/>
            <person name="Chan C."/>
        </authorList>
    </citation>
    <scope>NUCLEOTIDE SEQUENCE [LARGE SCALE GENOMIC DNA]</scope>
</reference>
<comment type="caution">
    <text evidence="1">The sequence shown here is derived from an EMBL/GenBank/DDBJ whole genome shotgun (WGS) entry which is preliminary data.</text>
</comment>
<dbReference type="EMBL" id="CAXAMN010002825">
    <property type="protein sequence ID" value="CAK9001513.1"/>
    <property type="molecule type" value="Genomic_DNA"/>
</dbReference>
<protein>
    <submittedName>
        <fullName evidence="1">Uncharacterized protein</fullName>
    </submittedName>
</protein>
<accession>A0ABP0IGQ3</accession>
<sequence length="286" mass="32759">MLQQVEALQFAPKPEVTESLQKGYLKLWRQHAKCISEAQELRGLELLNELGALKATTRQAFWRARGRSFLGLQVVMGHRKRWALDASGLLRVDPLLEKQPELGVLGTERALRFLGFRTGRFQSARPHRKDRLRQRHWKRRLTTVRCNAFRGRLPVRRLLVGEADQAAWISYSLVLDRLKDWEAQIVHQLCAGRCMASGGPESILLPPTKWSDKATHAERVALSSMVNFFEDARRIQGGVLLHTSGSLCISCLAAFCHCKRLFPQLRFEISWDPLSESQRWAIGEKK</sequence>
<name>A0ABP0IGQ3_9DINO</name>
<evidence type="ECO:0000313" key="2">
    <source>
        <dbReference type="Proteomes" id="UP001642484"/>
    </source>
</evidence>
<dbReference type="Proteomes" id="UP001642484">
    <property type="component" value="Unassembled WGS sequence"/>
</dbReference>
<gene>
    <name evidence="1" type="ORF">CCMP2556_LOCUS6505</name>
</gene>
<proteinExistence type="predicted"/>